<evidence type="ECO:0000259" key="1">
    <source>
        <dbReference type="Pfam" id="PF24719"/>
    </source>
</evidence>
<evidence type="ECO:0000313" key="2">
    <source>
        <dbReference type="EMBL" id="THV13278.1"/>
    </source>
</evidence>
<name>A0A4S8NAM4_9ACTN</name>
<comment type="caution">
    <text evidence="2">The sequence shown here is derived from an EMBL/GenBank/DDBJ whole genome shotgun (WGS) entry which is preliminary data.</text>
</comment>
<dbReference type="RefSeq" id="WP_136562739.1">
    <property type="nucleotide sequence ID" value="NZ_BAABLS010000010.1"/>
</dbReference>
<gene>
    <name evidence="2" type="ORF">E9934_09915</name>
</gene>
<evidence type="ECO:0000313" key="3">
    <source>
        <dbReference type="Proteomes" id="UP000307087"/>
    </source>
</evidence>
<feature type="domain" description="Imm33-like" evidence="1">
    <location>
        <begin position="169"/>
        <end position="275"/>
    </location>
</feature>
<dbReference type="OrthoDB" id="1551270at2"/>
<organism evidence="2 3">
    <name type="scientific">Nocardioides caeni</name>
    <dbReference type="NCBI Taxonomy" id="574700"/>
    <lineage>
        <taxon>Bacteria</taxon>
        <taxon>Bacillati</taxon>
        <taxon>Actinomycetota</taxon>
        <taxon>Actinomycetes</taxon>
        <taxon>Propionibacteriales</taxon>
        <taxon>Nocardioidaceae</taxon>
        <taxon>Nocardioides</taxon>
    </lineage>
</organism>
<keyword evidence="3" id="KW-1185">Reference proteome</keyword>
<proteinExistence type="predicted"/>
<dbReference type="EMBL" id="STGW01000005">
    <property type="protein sequence ID" value="THV13278.1"/>
    <property type="molecule type" value="Genomic_DNA"/>
</dbReference>
<dbReference type="InterPro" id="IPR056509">
    <property type="entry name" value="Imm33-like"/>
</dbReference>
<accession>A0A4S8NAM4</accession>
<dbReference type="Proteomes" id="UP000307087">
    <property type="component" value="Unassembled WGS sequence"/>
</dbReference>
<sequence length="281" mass="30830">MDAELGDLLARGGWALVDPRPMAAANPDTFEMPTPAELDALGPGSMVRATFDVATIADVVRDRLTPYDEAGRPRLVTQVERMWAIVLEVDGDTVECALDNLPFGTHTRLLPNDRLRIPLTHLIATGGRIPDHDEFVAFLARWESDPDHPGIDPTTPVDPLAPPRLRGDQQEVCDRVGARPEPPWPMGCGLLAKNVTPQSLLVYGARFPADAGRRDTGWVVFADNDDFEEVRTTVGFTVATLQEMHEAHPAIWPYVALPTGWGFTLAAGTEHDVYQVDIPED</sequence>
<dbReference type="Pfam" id="PF24719">
    <property type="entry name" value="Imm33-like"/>
    <property type="match status" value="1"/>
</dbReference>
<reference evidence="2 3" key="1">
    <citation type="journal article" date="2009" name="Int. J. Syst. Evol. Microbiol.">
        <title>Nocardioides caeni sp. nov., isolated from wastewater.</title>
        <authorList>
            <person name="Yoon J.H."/>
            <person name="Kang S.J."/>
            <person name="Park S."/>
            <person name="Kim W."/>
            <person name="Oh T.K."/>
        </authorList>
    </citation>
    <scope>NUCLEOTIDE SEQUENCE [LARGE SCALE GENOMIC DNA]</scope>
    <source>
        <strain evidence="2 3">DSM 23134</strain>
    </source>
</reference>
<dbReference type="AlphaFoldDB" id="A0A4S8NAM4"/>
<protein>
    <recommendedName>
        <fullName evidence="1">Imm33-like domain-containing protein</fullName>
    </recommendedName>
</protein>